<dbReference type="SUPFAM" id="SSF53098">
    <property type="entry name" value="Ribonuclease H-like"/>
    <property type="match status" value="1"/>
</dbReference>
<organism evidence="2 3">
    <name type="scientific">Xanthomonas dyei</name>
    <dbReference type="NCBI Taxonomy" id="743699"/>
    <lineage>
        <taxon>Bacteria</taxon>
        <taxon>Pseudomonadati</taxon>
        <taxon>Pseudomonadota</taxon>
        <taxon>Gammaproteobacteria</taxon>
        <taxon>Lysobacterales</taxon>
        <taxon>Lysobacteraceae</taxon>
        <taxon>Xanthomonas</taxon>
    </lineage>
</organism>
<evidence type="ECO:0000259" key="1">
    <source>
        <dbReference type="Pfam" id="PF00665"/>
    </source>
</evidence>
<proteinExistence type="predicted"/>
<accession>A0A2S7BYJ1</accession>
<dbReference type="RefSeq" id="WP_104616916.1">
    <property type="nucleotide sequence ID" value="NZ_CP167817.1"/>
</dbReference>
<dbReference type="GO" id="GO:0015074">
    <property type="term" value="P:DNA integration"/>
    <property type="evidence" value="ECO:0007669"/>
    <property type="project" value="InterPro"/>
</dbReference>
<name>A0A2S7BYJ1_9XANT</name>
<dbReference type="InterPro" id="IPR001584">
    <property type="entry name" value="Integrase_cat-core"/>
</dbReference>
<reference evidence="2 3" key="1">
    <citation type="submission" date="2016-08" db="EMBL/GenBank/DDBJ databases">
        <authorList>
            <person name="Seilhamer J.J."/>
        </authorList>
    </citation>
    <scope>NUCLEOTIDE SEQUENCE [LARGE SCALE GENOMIC DNA]</scope>
    <source>
        <strain evidence="2 3">CFBP7245</strain>
    </source>
</reference>
<comment type="caution">
    <text evidence="2">The sequence shown here is derived from an EMBL/GenBank/DDBJ whole genome shotgun (WGS) entry which is preliminary data.</text>
</comment>
<sequence length="107" mass="11691">MGFVSDALFDGGRFRLLPVLDQFTHECLDIVADQSMRADDVAEAVTRLVAQRGKPAAIKVDNGSGFAGKVMYRGPTKTASSWTFLDAGRRRITPWWKASMAGRGRSA</sequence>
<evidence type="ECO:0000313" key="2">
    <source>
        <dbReference type="EMBL" id="PPU54393.1"/>
    </source>
</evidence>
<dbReference type="Gene3D" id="3.30.420.10">
    <property type="entry name" value="Ribonuclease H-like superfamily/Ribonuclease H"/>
    <property type="match status" value="1"/>
</dbReference>
<evidence type="ECO:0000313" key="3">
    <source>
        <dbReference type="Proteomes" id="UP000238908"/>
    </source>
</evidence>
<dbReference type="PANTHER" id="PTHR47515">
    <property type="entry name" value="LOW CALCIUM RESPONSE LOCUS PROTEIN T"/>
    <property type="match status" value="1"/>
</dbReference>
<dbReference type="Proteomes" id="UP000238908">
    <property type="component" value="Unassembled WGS sequence"/>
</dbReference>
<feature type="domain" description="Integrase catalytic" evidence="1">
    <location>
        <begin position="9"/>
        <end position="69"/>
    </location>
</feature>
<dbReference type="InterPro" id="IPR012337">
    <property type="entry name" value="RNaseH-like_sf"/>
</dbReference>
<dbReference type="PANTHER" id="PTHR47515:SF2">
    <property type="entry name" value="INTEGRASE CORE DOMAIN PROTEIN"/>
    <property type="match status" value="1"/>
</dbReference>
<dbReference type="AlphaFoldDB" id="A0A2S7BYJ1"/>
<protein>
    <recommendedName>
        <fullName evidence="1">Integrase catalytic domain-containing protein</fullName>
    </recommendedName>
</protein>
<dbReference type="Pfam" id="PF00665">
    <property type="entry name" value="rve"/>
    <property type="match status" value="1"/>
</dbReference>
<dbReference type="EMBL" id="MDEE01000035">
    <property type="protein sequence ID" value="PPU54393.1"/>
    <property type="molecule type" value="Genomic_DNA"/>
</dbReference>
<gene>
    <name evidence="2" type="ORF">XdyCFBP7245_18210</name>
</gene>
<dbReference type="GO" id="GO:0003676">
    <property type="term" value="F:nucleic acid binding"/>
    <property type="evidence" value="ECO:0007669"/>
    <property type="project" value="InterPro"/>
</dbReference>
<dbReference type="InterPro" id="IPR036397">
    <property type="entry name" value="RNaseH_sf"/>
</dbReference>